<accession>A0A0A9E3D5</accession>
<reference evidence="1" key="2">
    <citation type="journal article" date="2015" name="Data Brief">
        <title>Shoot transcriptome of the giant reed, Arundo donax.</title>
        <authorList>
            <person name="Barrero R.A."/>
            <person name="Guerrero F.D."/>
            <person name="Moolhuijzen P."/>
            <person name="Goolsby J.A."/>
            <person name="Tidwell J."/>
            <person name="Bellgard S.E."/>
            <person name="Bellgard M.I."/>
        </authorList>
    </citation>
    <scope>NUCLEOTIDE SEQUENCE</scope>
    <source>
        <tissue evidence="1">Shoot tissue taken approximately 20 cm above the soil surface</tissue>
    </source>
</reference>
<sequence length="40" mass="4718">MQSRVRATQLLDGISLKVRSMPFLFHQMVRTWQLLGEMVI</sequence>
<dbReference type="AlphaFoldDB" id="A0A0A9E3D5"/>
<organism evidence="1">
    <name type="scientific">Arundo donax</name>
    <name type="common">Giant reed</name>
    <name type="synonym">Donax arundinaceus</name>
    <dbReference type="NCBI Taxonomy" id="35708"/>
    <lineage>
        <taxon>Eukaryota</taxon>
        <taxon>Viridiplantae</taxon>
        <taxon>Streptophyta</taxon>
        <taxon>Embryophyta</taxon>
        <taxon>Tracheophyta</taxon>
        <taxon>Spermatophyta</taxon>
        <taxon>Magnoliopsida</taxon>
        <taxon>Liliopsida</taxon>
        <taxon>Poales</taxon>
        <taxon>Poaceae</taxon>
        <taxon>PACMAD clade</taxon>
        <taxon>Arundinoideae</taxon>
        <taxon>Arundineae</taxon>
        <taxon>Arundo</taxon>
    </lineage>
</organism>
<proteinExistence type="predicted"/>
<protein>
    <submittedName>
        <fullName evidence="1">Uncharacterized protein</fullName>
    </submittedName>
</protein>
<name>A0A0A9E3D5_ARUDO</name>
<reference evidence="1" key="1">
    <citation type="submission" date="2014-09" db="EMBL/GenBank/DDBJ databases">
        <authorList>
            <person name="Magalhaes I.L.F."/>
            <person name="Oliveira U."/>
            <person name="Santos F.R."/>
            <person name="Vidigal T.H.D.A."/>
            <person name="Brescovit A.D."/>
            <person name="Santos A.J."/>
        </authorList>
    </citation>
    <scope>NUCLEOTIDE SEQUENCE</scope>
    <source>
        <tissue evidence="1">Shoot tissue taken approximately 20 cm above the soil surface</tissue>
    </source>
</reference>
<evidence type="ECO:0000313" key="1">
    <source>
        <dbReference type="EMBL" id="JAD95289.1"/>
    </source>
</evidence>
<dbReference type="EMBL" id="GBRH01202606">
    <property type="protein sequence ID" value="JAD95289.1"/>
    <property type="molecule type" value="Transcribed_RNA"/>
</dbReference>